<dbReference type="EMBL" id="PNFV01000002">
    <property type="protein sequence ID" value="PMB83211.1"/>
    <property type="molecule type" value="Genomic_DNA"/>
</dbReference>
<evidence type="ECO:0000256" key="8">
    <source>
        <dbReference type="SAM" id="Phobius"/>
    </source>
</evidence>
<comment type="caution">
    <text evidence="9">The sequence shown here is derived from an EMBL/GenBank/DDBJ whole genome shotgun (WGS) entry which is preliminary data.</text>
</comment>
<accession>A0A2J6NPG4</accession>
<dbReference type="InterPro" id="IPR000390">
    <property type="entry name" value="Small_drug/metabolite_transptr"/>
</dbReference>
<feature type="transmembrane region" description="Helical" evidence="8">
    <location>
        <begin position="58"/>
        <end position="79"/>
    </location>
</feature>
<evidence type="ECO:0000313" key="9">
    <source>
        <dbReference type="EMBL" id="PMB83211.1"/>
    </source>
</evidence>
<evidence type="ECO:0000256" key="1">
    <source>
        <dbReference type="ARBA" id="ARBA00004651"/>
    </source>
</evidence>
<sequence>MSYVYLAIAIVGEITGTSLLKASDGFERLGIGIMSLLCFGVCFYAMSLSLKLGMNLSVAYAVWSGVGIVITSLISVLIWHEATSGLQILGIGLILVGVVIVNVFGNAH</sequence>
<keyword evidence="2" id="KW-0813">Transport</keyword>
<evidence type="ECO:0000256" key="2">
    <source>
        <dbReference type="ARBA" id="ARBA00022448"/>
    </source>
</evidence>
<name>A0A2J6NPG4_9LACO</name>
<proteinExistence type="inferred from homology"/>
<keyword evidence="4 7" id="KW-0812">Transmembrane</keyword>
<keyword evidence="5 8" id="KW-1133">Transmembrane helix</keyword>
<evidence type="ECO:0000256" key="7">
    <source>
        <dbReference type="RuleBase" id="RU003942"/>
    </source>
</evidence>
<keyword evidence="3" id="KW-1003">Cell membrane</keyword>
<evidence type="ECO:0000256" key="4">
    <source>
        <dbReference type="ARBA" id="ARBA00022692"/>
    </source>
</evidence>
<dbReference type="InterPro" id="IPR045324">
    <property type="entry name" value="Small_multidrug_res"/>
</dbReference>
<dbReference type="SUPFAM" id="SSF103481">
    <property type="entry name" value="Multidrug resistance efflux transporter EmrE"/>
    <property type="match status" value="1"/>
</dbReference>
<reference evidence="9 10" key="1">
    <citation type="submission" date="2017-09" db="EMBL/GenBank/DDBJ databases">
        <title>Bacterial strain isolated from the female urinary microbiota.</title>
        <authorList>
            <person name="Thomas-White K."/>
            <person name="Kumar N."/>
            <person name="Forster S."/>
            <person name="Putonti C."/>
            <person name="Lawley T."/>
            <person name="Wolfe A.J."/>
        </authorList>
    </citation>
    <scope>NUCLEOTIDE SEQUENCE [LARGE SCALE GENOMIC DNA]</scope>
    <source>
        <strain evidence="9 10">UMB0683</strain>
    </source>
</reference>
<evidence type="ECO:0000256" key="3">
    <source>
        <dbReference type="ARBA" id="ARBA00022475"/>
    </source>
</evidence>
<dbReference type="AlphaFoldDB" id="A0A2J6NPG4"/>
<dbReference type="Pfam" id="PF00893">
    <property type="entry name" value="Multi_Drug_Res"/>
    <property type="match status" value="1"/>
</dbReference>
<evidence type="ECO:0000256" key="6">
    <source>
        <dbReference type="ARBA" id="ARBA00023136"/>
    </source>
</evidence>
<dbReference type="Proteomes" id="UP000239920">
    <property type="component" value="Unassembled WGS sequence"/>
</dbReference>
<dbReference type="RefSeq" id="WP_104688308.1">
    <property type="nucleotide sequence ID" value="NZ_PNFV01000002.1"/>
</dbReference>
<evidence type="ECO:0000256" key="5">
    <source>
        <dbReference type="ARBA" id="ARBA00022989"/>
    </source>
</evidence>
<protein>
    <submittedName>
        <fullName evidence="9">QacE family quaternary ammonium compound efflux SMR transporter</fullName>
    </submittedName>
</protein>
<comment type="similarity">
    <text evidence="7">Belongs to the drug/metabolite transporter (DMT) superfamily. Small multidrug resistance (SMR) (TC 2.A.7.1) family.</text>
</comment>
<keyword evidence="6 8" id="KW-0472">Membrane</keyword>
<organism evidence="9 10">
    <name type="scientific">Limosilactobacillus pontis</name>
    <dbReference type="NCBI Taxonomy" id="35787"/>
    <lineage>
        <taxon>Bacteria</taxon>
        <taxon>Bacillati</taxon>
        <taxon>Bacillota</taxon>
        <taxon>Bacilli</taxon>
        <taxon>Lactobacillales</taxon>
        <taxon>Lactobacillaceae</taxon>
        <taxon>Limosilactobacillus</taxon>
    </lineage>
</organism>
<feature type="transmembrane region" description="Helical" evidence="8">
    <location>
        <begin position="85"/>
        <end position="105"/>
    </location>
</feature>
<dbReference type="GO" id="GO:0005886">
    <property type="term" value="C:plasma membrane"/>
    <property type="evidence" value="ECO:0007669"/>
    <property type="project" value="UniProtKB-SubCell"/>
</dbReference>
<feature type="transmembrane region" description="Helical" evidence="8">
    <location>
        <begin position="29"/>
        <end position="46"/>
    </location>
</feature>
<evidence type="ECO:0000313" key="10">
    <source>
        <dbReference type="Proteomes" id="UP000239920"/>
    </source>
</evidence>
<dbReference type="InterPro" id="IPR037185">
    <property type="entry name" value="EmrE-like"/>
</dbReference>
<gene>
    <name evidence="9" type="ORF">CK797_02900</name>
</gene>
<dbReference type="Gene3D" id="1.10.3730.20">
    <property type="match status" value="1"/>
</dbReference>
<dbReference type="PANTHER" id="PTHR30561:SF1">
    <property type="entry name" value="MULTIDRUG TRANSPORTER EMRE"/>
    <property type="match status" value="1"/>
</dbReference>
<dbReference type="GO" id="GO:0022857">
    <property type="term" value="F:transmembrane transporter activity"/>
    <property type="evidence" value="ECO:0007669"/>
    <property type="project" value="InterPro"/>
</dbReference>
<dbReference type="PANTHER" id="PTHR30561">
    <property type="entry name" value="SMR FAMILY PROTON-DEPENDENT DRUG EFFLUX TRANSPORTER SUGE"/>
    <property type="match status" value="1"/>
</dbReference>
<comment type="subcellular location">
    <subcellularLocation>
        <location evidence="1 7">Cell membrane</location>
        <topology evidence="1 7">Multi-pass membrane protein</topology>
    </subcellularLocation>
</comment>
<dbReference type="OrthoDB" id="21828at2"/>